<evidence type="ECO:0000313" key="1">
    <source>
        <dbReference type="EMBL" id="TKI65564.1"/>
    </source>
</evidence>
<protein>
    <submittedName>
        <fullName evidence="1">Uncharacterized protein</fullName>
    </submittedName>
</protein>
<keyword evidence="2" id="KW-1185">Reference proteome</keyword>
<gene>
    <name evidence="1" type="ORF">FC756_16060</name>
</gene>
<dbReference type="Proteomes" id="UP000308744">
    <property type="component" value="Unassembled WGS sequence"/>
</dbReference>
<evidence type="ECO:0000313" key="2">
    <source>
        <dbReference type="Proteomes" id="UP000308744"/>
    </source>
</evidence>
<proteinExistence type="predicted"/>
<reference evidence="1 2" key="1">
    <citation type="submission" date="2019-04" db="EMBL/GenBank/DDBJ databases">
        <title>Lysinibacillus genome sequencing.</title>
        <authorList>
            <person name="Dunlap C."/>
        </authorList>
    </citation>
    <scope>NUCLEOTIDE SEQUENCE [LARGE SCALE GENOMIC DNA]</scope>
    <source>
        <strain evidence="1 2">CCTCC AB 2010389</strain>
    </source>
</reference>
<dbReference type="AlphaFoldDB" id="A0A4U2YWJ1"/>
<comment type="caution">
    <text evidence="1">The sequence shown here is derived from an EMBL/GenBank/DDBJ whole genome shotgun (WGS) entry which is preliminary data.</text>
</comment>
<sequence>MARVNVRITDTNNINRLKNVLRELKNHSVEVGIFGSDEYVMIASVHEFGATIRRGEGTITIPERSFLRTTFDEKNEEWVNFFKSQLKQVLRFQMDVQTLFNRLGARMVVDIQKKITNLDAPPNAPSTINKKKSSNPLIDTGGLRMRVTYKVVRK</sequence>
<dbReference type="EMBL" id="SZPU01000062">
    <property type="protein sequence ID" value="TKI65564.1"/>
    <property type="molecule type" value="Genomic_DNA"/>
</dbReference>
<organism evidence="1 2">
    <name type="scientific">Lysinibacillus mangiferihumi</name>
    <dbReference type="NCBI Taxonomy" id="1130819"/>
    <lineage>
        <taxon>Bacteria</taxon>
        <taxon>Bacillati</taxon>
        <taxon>Bacillota</taxon>
        <taxon>Bacilli</taxon>
        <taxon>Bacillales</taxon>
        <taxon>Bacillaceae</taxon>
        <taxon>Lysinibacillus</taxon>
    </lineage>
</organism>
<accession>A0A4U2YWJ1</accession>
<dbReference type="RefSeq" id="WP_107896381.1">
    <property type="nucleotide sequence ID" value="NZ_PYWM01000020.1"/>
</dbReference>
<name>A0A4U2YWJ1_9BACI</name>